<dbReference type="OrthoDB" id="5526810at2"/>
<dbReference type="Proteomes" id="UP000273405">
    <property type="component" value="Unassembled WGS sequence"/>
</dbReference>
<evidence type="ECO:0000256" key="1">
    <source>
        <dbReference type="SAM" id="MobiDB-lite"/>
    </source>
</evidence>
<feature type="region of interest" description="Disordered" evidence="1">
    <location>
        <begin position="235"/>
        <end position="254"/>
    </location>
</feature>
<reference evidence="3" key="1">
    <citation type="submission" date="2018-09" db="EMBL/GenBank/DDBJ databases">
        <authorList>
            <person name="Livingstone P.G."/>
            <person name="Whitworth D.E."/>
        </authorList>
    </citation>
    <scope>NUCLEOTIDE SEQUENCE [LARGE SCALE GENOMIC DNA]</scope>
    <source>
        <strain evidence="3">CA040B</strain>
    </source>
</reference>
<proteinExistence type="predicted"/>
<sequence length="254" mass="28822">MRKVMDAGAALMSERERQVMMASVPRNLMELSRRELERMVKRARDIMERYAQRSVPVERVAPGRRIPLRSRKVEGTTMHTRRKAAMFRTALARFELRLGRMAKAALPKARPALRKPRVGKSTRALPSRTKTVKATRRARVTTARTKTGKATRRARVTTPRTKATRMTRATPTRTTAMARATPPRRKTPKATRRAGAMPMRPKTAMTTRRTARATPPLKTLATPTVRPVGYTRRTQAKGGVRKVQRVPVMNPREL</sequence>
<comment type="caution">
    <text evidence="2">The sequence shown here is derived from an EMBL/GenBank/DDBJ whole genome shotgun (WGS) entry which is preliminary data.</text>
</comment>
<dbReference type="EMBL" id="RAWG01000022">
    <property type="protein sequence ID" value="RKH46459.1"/>
    <property type="molecule type" value="Genomic_DNA"/>
</dbReference>
<feature type="compositionally biased region" description="Basic residues" evidence="1">
    <location>
        <begin position="130"/>
        <end position="139"/>
    </location>
</feature>
<feature type="compositionally biased region" description="Basic residues" evidence="1">
    <location>
        <begin position="182"/>
        <end position="192"/>
    </location>
</feature>
<dbReference type="RefSeq" id="WP_120624158.1">
    <property type="nucleotide sequence ID" value="NZ_RAWG01000022.1"/>
</dbReference>
<evidence type="ECO:0000313" key="3">
    <source>
        <dbReference type="Proteomes" id="UP000273405"/>
    </source>
</evidence>
<feature type="compositionally biased region" description="Low complexity" evidence="1">
    <location>
        <begin position="193"/>
        <end position="224"/>
    </location>
</feature>
<protein>
    <submittedName>
        <fullName evidence="2">Uncharacterized protein</fullName>
    </submittedName>
</protein>
<feature type="compositionally biased region" description="Basic residues" evidence="1">
    <location>
        <begin position="146"/>
        <end position="155"/>
    </location>
</feature>
<keyword evidence="3" id="KW-1185">Reference proteome</keyword>
<organism evidence="2 3">
    <name type="scientific">Corallococcus sicarius</name>
    <dbReference type="NCBI Taxonomy" id="2316726"/>
    <lineage>
        <taxon>Bacteria</taxon>
        <taxon>Pseudomonadati</taxon>
        <taxon>Myxococcota</taxon>
        <taxon>Myxococcia</taxon>
        <taxon>Myxococcales</taxon>
        <taxon>Cystobacterineae</taxon>
        <taxon>Myxococcaceae</taxon>
        <taxon>Corallococcus</taxon>
    </lineage>
</organism>
<gene>
    <name evidence="2" type="ORF">D7X12_05175</name>
</gene>
<accession>A0A3A8NSJ1</accession>
<name>A0A3A8NSJ1_9BACT</name>
<evidence type="ECO:0000313" key="2">
    <source>
        <dbReference type="EMBL" id="RKH46459.1"/>
    </source>
</evidence>
<feature type="compositionally biased region" description="Low complexity" evidence="1">
    <location>
        <begin position="156"/>
        <end position="181"/>
    </location>
</feature>
<feature type="region of interest" description="Disordered" evidence="1">
    <location>
        <begin position="114"/>
        <end position="229"/>
    </location>
</feature>
<dbReference type="AlphaFoldDB" id="A0A3A8NSJ1"/>